<dbReference type="FunFam" id="4.10.640.10:FF:000008">
    <property type="entry name" value="28S ribosomal protein S18b, mitochondrial"/>
    <property type="match status" value="1"/>
</dbReference>
<evidence type="ECO:0000256" key="7">
    <source>
        <dbReference type="ARBA" id="ARBA00023274"/>
    </source>
</evidence>
<dbReference type="PANTHER" id="PTHR13329:SF2">
    <property type="entry name" value="SMALL RIBOSOMAL SUBUNIT PROTEIN MS40"/>
    <property type="match status" value="1"/>
</dbReference>
<accession>A0A7I8W476</accession>
<proteinExistence type="inferred from homology"/>
<sequence>MSLLKGLFSHKLNAQKLIGNVISSSVIASKSIRVRPYCAEADLEEGEENTEATQPKGRPEHDVETSIKYLNSEAYKTTYRDAKVWEPYRRNHKGAFAPSKTRKTCVRKGVMATGNPCPICRDEYLVLHPKNVKLLDQFISPFTGEVLSYTKTGVCQKQHKNLLVAVEQAWDLGYIKMPLPTRLYDYSLYKDSSK</sequence>
<dbReference type="EMBL" id="CAJFCJ010000019">
    <property type="protein sequence ID" value="CAD5122998.1"/>
    <property type="molecule type" value="Genomic_DNA"/>
</dbReference>
<dbReference type="GO" id="GO:0003735">
    <property type="term" value="F:structural constituent of ribosome"/>
    <property type="evidence" value="ECO:0007669"/>
    <property type="project" value="InterPro"/>
</dbReference>
<dbReference type="AlphaFoldDB" id="A0A7I8W476"/>
<evidence type="ECO:0000256" key="2">
    <source>
        <dbReference type="ARBA" id="ARBA00006136"/>
    </source>
</evidence>
<evidence type="ECO:0000256" key="5">
    <source>
        <dbReference type="ARBA" id="ARBA00022980"/>
    </source>
</evidence>
<dbReference type="Gene3D" id="4.10.640.10">
    <property type="entry name" value="Ribosomal protein S18"/>
    <property type="match status" value="1"/>
</dbReference>
<dbReference type="Pfam" id="PF01084">
    <property type="entry name" value="Ribosomal_S18"/>
    <property type="match status" value="1"/>
</dbReference>
<evidence type="ECO:0000256" key="1">
    <source>
        <dbReference type="ARBA" id="ARBA00004173"/>
    </source>
</evidence>
<evidence type="ECO:0000256" key="11">
    <source>
        <dbReference type="SAM" id="MobiDB-lite"/>
    </source>
</evidence>
<evidence type="ECO:0000313" key="13">
    <source>
        <dbReference type="Proteomes" id="UP000549394"/>
    </source>
</evidence>
<evidence type="ECO:0000256" key="3">
    <source>
        <dbReference type="ARBA" id="ARBA00022553"/>
    </source>
</evidence>
<evidence type="ECO:0000256" key="9">
    <source>
        <dbReference type="ARBA" id="ARBA00035130"/>
    </source>
</evidence>
<keyword evidence="3" id="KW-0597">Phosphoprotein</keyword>
<dbReference type="InterPro" id="IPR036870">
    <property type="entry name" value="Ribosomal_bS18_sf"/>
</dbReference>
<comment type="similarity">
    <text evidence="2">Belongs to the bacterial ribosomal protein bS18 family. Mitochondrion-specific ribosomal protein mS40 subfamily.</text>
</comment>
<keyword evidence="4" id="KW-0809">Transit peptide</keyword>
<keyword evidence="7" id="KW-0687">Ribonucleoprotein</keyword>
<gene>
    <name evidence="12" type="ORF">DGYR_LOCUS10728</name>
</gene>
<keyword evidence="6" id="KW-0496">Mitochondrion</keyword>
<reference evidence="12 13" key="1">
    <citation type="submission" date="2020-08" db="EMBL/GenBank/DDBJ databases">
        <authorList>
            <person name="Hejnol A."/>
        </authorList>
    </citation>
    <scope>NUCLEOTIDE SEQUENCE [LARGE SCALE GENOMIC DNA]</scope>
</reference>
<evidence type="ECO:0000256" key="4">
    <source>
        <dbReference type="ARBA" id="ARBA00022946"/>
    </source>
</evidence>
<name>A0A7I8W476_9ANNE</name>
<dbReference type="InterPro" id="IPR040054">
    <property type="entry name" value="MRPS18B"/>
</dbReference>
<evidence type="ECO:0000256" key="10">
    <source>
        <dbReference type="ARBA" id="ARBA00035515"/>
    </source>
</evidence>
<comment type="subcellular location">
    <subcellularLocation>
        <location evidence="1">Mitochondrion</location>
    </subcellularLocation>
</comment>
<organism evidence="12 13">
    <name type="scientific">Dimorphilus gyrociliatus</name>
    <dbReference type="NCBI Taxonomy" id="2664684"/>
    <lineage>
        <taxon>Eukaryota</taxon>
        <taxon>Metazoa</taxon>
        <taxon>Spiralia</taxon>
        <taxon>Lophotrochozoa</taxon>
        <taxon>Annelida</taxon>
        <taxon>Polychaeta</taxon>
        <taxon>Polychaeta incertae sedis</taxon>
        <taxon>Dinophilidae</taxon>
        <taxon>Dimorphilus</taxon>
    </lineage>
</organism>
<protein>
    <recommendedName>
        <fullName evidence="9">Small ribosomal subunit protein mS40</fullName>
    </recommendedName>
    <alternativeName>
        <fullName evidence="8">28S ribosomal protein S18-2, mitochondrial</fullName>
    </alternativeName>
    <alternativeName>
        <fullName evidence="10">28S ribosomal protein S18b, mitochondrial</fullName>
    </alternativeName>
</protein>
<evidence type="ECO:0000313" key="12">
    <source>
        <dbReference type="EMBL" id="CAD5122998.1"/>
    </source>
</evidence>
<dbReference type="OrthoDB" id="21463at2759"/>
<keyword evidence="5" id="KW-0689">Ribosomal protein</keyword>
<dbReference type="GO" id="GO:0005763">
    <property type="term" value="C:mitochondrial small ribosomal subunit"/>
    <property type="evidence" value="ECO:0007669"/>
    <property type="project" value="UniProtKB-ARBA"/>
</dbReference>
<dbReference type="InterPro" id="IPR001648">
    <property type="entry name" value="Ribosomal_bS18"/>
</dbReference>
<dbReference type="PANTHER" id="PTHR13329">
    <property type="entry name" value="MITOCHONDRIAL RIBOSOMAL PROTEIN S18B"/>
    <property type="match status" value="1"/>
</dbReference>
<feature type="region of interest" description="Disordered" evidence="11">
    <location>
        <begin position="43"/>
        <end position="63"/>
    </location>
</feature>
<evidence type="ECO:0000256" key="8">
    <source>
        <dbReference type="ARBA" id="ARBA00032055"/>
    </source>
</evidence>
<keyword evidence="13" id="KW-1185">Reference proteome</keyword>
<comment type="caution">
    <text evidence="12">The sequence shown here is derived from an EMBL/GenBank/DDBJ whole genome shotgun (WGS) entry which is preliminary data.</text>
</comment>
<dbReference type="Proteomes" id="UP000549394">
    <property type="component" value="Unassembled WGS sequence"/>
</dbReference>
<evidence type="ECO:0000256" key="6">
    <source>
        <dbReference type="ARBA" id="ARBA00023128"/>
    </source>
</evidence>
<dbReference type="GO" id="GO:0032543">
    <property type="term" value="P:mitochondrial translation"/>
    <property type="evidence" value="ECO:0007669"/>
    <property type="project" value="InterPro"/>
</dbReference>
<dbReference type="SUPFAM" id="SSF46911">
    <property type="entry name" value="Ribosomal protein S18"/>
    <property type="match status" value="1"/>
</dbReference>